<sequence>MRINNVETVSSVSPSAAVANSKSENVVKFNGTRIQNVHHLAHLIDCELFYLLYLLSISYTVCLRVAPLLFSCLACEDRYLRFEFEDSYVAVLEREAIAAASSSILRDYGIPYERSSDLSKPYVDTLECDQPADQEFGDSPVSNFEIGPDGLLWA</sequence>
<dbReference type="InterPro" id="IPR041517">
    <property type="entry name" value="DEGP_PDZ"/>
</dbReference>
<reference evidence="5 6" key="1">
    <citation type="submission" date="2024-01" db="EMBL/GenBank/DDBJ databases">
        <title>The genomes of 5 underutilized Papilionoideae crops provide insights into root nodulation and disease resistanc.</title>
        <authorList>
            <person name="Jiang F."/>
        </authorList>
    </citation>
    <scope>NUCLEOTIDE SEQUENCE [LARGE SCALE GENOMIC DNA]</scope>
    <source>
        <strain evidence="5">DUOXIRENSHENG_FW03</strain>
        <tissue evidence="5">Leaves</tissue>
    </source>
</reference>
<evidence type="ECO:0000256" key="2">
    <source>
        <dbReference type="ARBA" id="ARBA00022801"/>
    </source>
</evidence>
<dbReference type="Pfam" id="PF17815">
    <property type="entry name" value="PDZ_3"/>
    <property type="match status" value="1"/>
</dbReference>
<dbReference type="PANTHER" id="PTHR45980:SF6">
    <property type="entry name" value="PROTEASE DO-LIKE 2, CHLOROPLASTIC"/>
    <property type="match status" value="1"/>
</dbReference>
<dbReference type="PANTHER" id="PTHR45980">
    <property type="match status" value="1"/>
</dbReference>
<protein>
    <recommendedName>
        <fullName evidence="4">Protease Do-like PDZ domain-containing protein</fullName>
    </recommendedName>
</protein>
<organism evidence="5 6">
    <name type="scientific">Psophocarpus tetragonolobus</name>
    <name type="common">Winged bean</name>
    <name type="synonym">Dolichos tetragonolobus</name>
    <dbReference type="NCBI Taxonomy" id="3891"/>
    <lineage>
        <taxon>Eukaryota</taxon>
        <taxon>Viridiplantae</taxon>
        <taxon>Streptophyta</taxon>
        <taxon>Embryophyta</taxon>
        <taxon>Tracheophyta</taxon>
        <taxon>Spermatophyta</taxon>
        <taxon>Magnoliopsida</taxon>
        <taxon>eudicotyledons</taxon>
        <taxon>Gunneridae</taxon>
        <taxon>Pentapetalae</taxon>
        <taxon>rosids</taxon>
        <taxon>fabids</taxon>
        <taxon>Fabales</taxon>
        <taxon>Fabaceae</taxon>
        <taxon>Papilionoideae</taxon>
        <taxon>50 kb inversion clade</taxon>
        <taxon>NPAAA clade</taxon>
        <taxon>indigoferoid/millettioid clade</taxon>
        <taxon>Phaseoleae</taxon>
        <taxon>Psophocarpus</taxon>
    </lineage>
</organism>
<evidence type="ECO:0000256" key="1">
    <source>
        <dbReference type="ARBA" id="ARBA00022670"/>
    </source>
</evidence>
<dbReference type="GO" id="GO:0004252">
    <property type="term" value="F:serine-type endopeptidase activity"/>
    <property type="evidence" value="ECO:0007669"/>
    <property type="project" value="TreeGrafter"/>
</dbReference>
<dbReference type="AlphaFoldDB" id="A0AAN9SB11"/>
<evidence type="ECO:0000259" key="4">
    <source>
        <dbReference type="Pfam" id="PF17815"/>
    </source>
</evidence>
<comment type="caution">
    <text evidence="5">The sequence shown here is derived from an EMBL/GenBank/DDBJ whole genome shotgun (WGS) entry which is preliminary data.</text>
</comment>
<evidence type="ECO:0000256" key="3">
    <source>
        <dbReference type="ARBA" id="ARBA00022825"/>
    </source>
</evidence>
<keyword evidence="1" id="KW-0645">Protease</keyword>
<dbReference type="InterPro" id="IPR046449">
    <property type="entry name" value="DEGP_PDZ_sf"/>
</dbReference>
<dbReference type="Gene3D" id="3.20.190.20">
    <property type="match status" value="1"/>
</dbReference>
<dbReference type="GO" id="GO:0006508">
    <property type="term" value="P:proteolysis"/>
    <property type="evidence" value="ECO:0007669"/>
    <property type="project" value="UniProtKB-KW"/>
</dbReference>
<dbReference type="Proteomes" id="UP001386955">
    <property type="component" value="Unassembled WGS sequence"/>
</dbReference>
<keyword evidence="6" id="KW-1185">Reference proteome</keyword>
<accession>A0AAN9SB11</accession>
<keyword evidence="2" id="KW-0378">Hydrolase</keyword>
<gene>
    <name evidence="5" type="ORF">VNO78_20792</name>
</gene>
<proteinExistence type="predicted"/>
<dbReference type="EMBL" id="JAYMYS010000005">
    <property type="protein sequence ID" value="KAK7392356.1"/>
    <property type="molecule type" value="Genomic_DNA"/>
</dbReference>
<evidence type="ECO:0000313" key="6">
    <source>
        <dbReference type="Proteomes" id="UP001386955"/>
    </source>
</evidence>
<keyword evidence="3" id="KW-0720">Serine protease</keyword>
<name>A0AAN9SB11_PSOTE</name>
<evidence type="ECO:0000313" key="5">
    <source>
        <dbReference type="EMBL" id="KAK7392356.1"/>
    </source>
</evidence>
<feature type="domain" description="Protease Do-like PDZ" evidence="4">
    <location>
        <begin position="23"/>
        <end position="117"/>
    </location>
</feature>